<name>A0A1H5KC87_9FLAO</name>
<dbReference type="SUPFAM" id="SSF51161">
    <property type="entry name" value="Trimeric LpxA-like enzymes"/>
    <property type="match status" value="1"/>
</dbReference>
<dbReference type="EMBL" id="FNUE01000002">
    <property type="protein sequence ID" value="SEE62413.1"/>
    <property type="molecule type" value="Genomic_DNA"/>
</dbReference>
<dbReference type="InterPro" id="IPR001451">
    <property type="entry name" value="Hexapep"/>
</dbReference>
<keyword evidence="5" id="KW-1185">Reference proteome</keyword>
<dbReference type="Pfam" id="PF14602">
    <property type="entry name" value="Hexapep_2"/>
    <property type="match status" value="1"/>
</dbReference>
<evidence type="ECO:0000256" key="3">
    <source>
        <dbReference type="ARBA" id="ARBA00023315"/>
    </source>
</evidence>
<proteinExistence type="predicted"/>
<dbReference type="Proteomes" id="UP000183071">
    <property type="component" value="Unassembled WGS sequence"/>
</dbReference>
<sequence length="237" mass="26476">MIKEFLKRILLKSNKNIITDKQSVINYNISILNFNKKYPSRITNSICSISEIGIGCKISDTKCFGNVSIGNFVSITGPGTIINSIKEKINIGSFTSIGQNVCIVDFNHAFNRSTSSFIINKIFQGNIAEEIITKGKTIIEEDVWIGSNSVITAGIKIGRGAVIGAGSIVTKDIPKYSIAFGNPAKIISARFSENKILFLEEIEWWKWDTNKILRNREFFETDIAKQSIEEIKNKIND</sequence>
<keyword evidence="2" id="KW-0677">Repeat</keyword>
<comment type="caution">
    <text evidence="4">The sequence shown here is derived from an EMBL/GenBank/DDBJ whole genome shotgun (WGS) entry which is preliminary data.</text>
</comment>
<protein>
    <submittedName>
        <fullName evidence="4">Acetyltransferase (Isoleucine patch superfamily)</fullName>
    </submittedName>
</protein>
<accession>A0A1H5KC87</accession>
<evidence type="ECO:0000256" key="1">
    <source>
        <dbReference type="ARBA" id="ARBA00022679"/>
    </source>
</evidence>
<dbReference type="CDD" id="cd03349">
    <property type="entry name" value="LbH_XAT"/>
    <property type="match status" value="1"/>
</dbReference>
<evidence type="ECO:0000313" key="5">
    <source>
        <dbReference type="Proteomes" id="UP000183071"/>
    </source>
</evidence>
<keyword evidence="3" id="KW-0012">Acyltransferase</keyword>
<dbReference type="InterPro" id="IPR018357">
    <property type="entry name" value="Hexapep_transf_CS"/>
</dbReference>
<dbReference type="InterPro" id="IPR011004">
    <property type="entry name" value="Trimer_LpxA-like_sf"/>
</dbReference>
<evidence type="ECO:0000256" key="2">
    <source>
        <dbReference type="ARBA" id="ARBA00022737"/>
    </source>
</evidence>
<keyword evidence="1" id="KW-0808">Transferase</keyword>
<dbReference type="PROSITE" id="PS00101">
    <property type="entry name" value="HEXAPEP_TRANSFERASES"/>
    <property type="match status" value="1"/>
</dbReference>
<dbReference type="PANTHER" id="PTHR23416:SF78">
    <property type="entry name" value="LIPOPOLYSACCHARIDE BIOSYNTHESIS O-ACETYL TRANSFERASE WBBJ-RELATED"/>
    <property type="match status" value="1"/>
</dbReference>
<evidence type="ECO:0000313" key="4">
    <source>
        <dbReference type="EMBL" id="SEE62413.1"/>
    </source>
</evidence>
<dbReference type="InterPro" id="IPR051159">
    <property type="entry name" value="Hexapeptide_acetyltransf"/>
</dbReference>
<gene>
    <name evidence="4" type="ORF">SAMN05444353_2791</name>
</gene>
<dbReference type="PANTHER" id="PTHR23416">
    <property type="entry name" value="SIALIC ACID SYNTHASE-RELATED"/>
    <property type="match status" value="1"/>
</dbReference>
<dbReference type="RefSeq" id="WP_053972940.1">
    <property type="nucleotide sequence ID" value="NZ_FNUE01000002.1"/>
</dbReference>
<reference evidence="4 5" key="1">
    <citation type="submission" date="2016-10" db="EMBL/GenBank/DDBJ databases">
        <authorList>
            <person name="Varghese N."/>
            <person name="Submissions S."/>
        </authorList>
    </citation>
    <scope>NUCLEOTIDE SEQUENCE [LARGE SCALE GENOMIC DNA]</scope>
    <source>
        <strain evidence="4 5">DSW-5</strain>
    </source>
</reference>
<dbReference type="Gene3D" id="2.160.10.10">
    <property type="entry name" value="Hexapeptide repeat proteins"/>
    <property type="match status" value="1"/>
</dbReference>
<organism evidence="4 5">
    <name type="scientific">Polaribacter dokdonensis DSW-5</name>
    <dbReference type="NCBI Taxonomy" id="1300348"/>
    <lineage>
        <taxon>Bacteria</taxon>
        <taxon>Pseudomonadati</taxon>
        <taxon>Bacteroidota</taxon>
        <taxon>Flavobacteriia</taxon>
        <taxon>Flavobacteriales</taxon>
        <taxon>Flavobacteriaceae</taxon>
    </lineage>
</organism>